<dbReference type="SUPFAM" id="SSF52218">
    <property type="entry name" value="Flavoproteins"/>
    <property type="match status" value="1"/>
</dbReference>
<dbReference type="RefSeq" id="WP_084613313.1">
    <property type="nucleotide sequence ID" value="NZ_BAAAUP010000007.1"/>
</dbReference>
<evidence type="ECO:0000256" key="2">
    <source>
        <dbReference type="ARBA" id="ARBA00022643"/>
    </source>
</evidence>
<dbReference type="AlphaFoldDB" id="A0A0M2HFA5"/>
<dbReference type="Gene3D" id="3.40.50.360">
    <property type="match status" value="1"/>
</dbReference>
<dbReference type="OrthoDB" id="1643408at2"/>
<name>A0A0M2HFA5_9MICO</name>
<dbReference type="STRING" id="92835.RS81_00248"/>
<dbReference type="EMBL" id="JYIZ01000024">
    <property type="protein sequence ID" value="KJL45319.1"/>
    <property type="molecule type" value="Genomic_DNA"/>
</dbReference>
<dbReference type="InterPro" id="IPR051814">
    <property type="entry name" value="NAD(P)H-dep_FMN_reductase"/>
</dbReference>
<keyword evidence="7" id="KW-1185">Reference proteome</keyword>
<dbReference type="InterPro" id="IPR029039">
    <property type="entry name" value="Flavoprotein-like_sf"/>
</dbReference>
<feature type="domain" description="NADPH-dependent FMN reductase-like" evidence="5">
    <location>
        <begin position="27"/>
        <end position="170"/>
    </location>
</feature>
<keyword evidence="1" id="KW-0285">Flavoprotein</keyword>
<dbReference type="Pfam" id="PF03358">
    <property type="entry name" value="FMN_red"/>
    <property type="match status" value="1"/>
</dbReference>
<dbReference type="PATRIC" id="fig|92835.4.peg.260"/>
<evidence type="ECO:0000256" key="1">
    <source>
        <dbReference type="ARBA" id="ARBA00022630"/>
    </source>
</evidence>
<evidence type="ECO:0000259" key="5">
    <source>
        <dbReference type="Pfam" id="PF03358"/>
    </source>
</evidence>
<sequence>MSALAAAATTAGAPPETGSGASARAIRVVGVSGSLHEPSRTTALVRLLLDKIAERAPAETTLIEVAALGPGFAGALTRDQVGPEVEEALQAIETADLLVVGSPVYRASFTGLFKHLFDFVGQYDLVGTPVLVAATGGGERHALILEHQLRPLFGFFQALTLPIGVYASNTDFTDYALTSPDVVRRVEQAVDRSLPIVEQAQRVRSSEYVSTW</sequence>
<dbReference type="Proteomes" id="UP000033956">
    <property type="component" value="Unassembled WGS sequence"/>
</dbReference>
<dbReference type="EC" id="1.5.1.45" evidence="6"/>
<reference evidence="6 7" key="1">
    <citation type="submission" date="2015-02" db="EMBL/GenBank/DDBJ databases">
        <title>Draft genome sequences of ten Microbacterium spp. with emphasis on heavy metal contaminated environments.</title>
        <authorList>
            <person name="Corretto E."/>
        </authorList>
    </citation>
    <scope>NUCLEOTIDE SEQUENCE [LARGE SCALE GENOMIC DNA]</scope>
    <source>
        <strain evidence="6 7">DSM 12510</strain>
    </source>
</reference>
<comment type="caution">
    <text evidence="6">The sequence shown here is derived from an EMBL/GenBank/DDBJ whole genome shotgun (WGS) entry which is preliminary data.</text>
</comment>
<protein>
    <submittedName>
        <fullName evidence="6">NAD(P)H-dependent FAD/FMN reductase</fullName>
        <ecNumber evidence="6">1.5.1.45</ecNumber>
    </submittedName>
</protein>
<feature type="region of interest" description="Disordered" evidence="4">
    <location>
        <begin position="1"/>
        <end position="20"/>
    </location>
</feature>
<evidence type="ECO:0000313" key="7">
    <source>
        <dbReference type="Proteomes" id="UP000033956"/>
    </source>
</evidence>
<dbReference type="InterPro" id="IPR005025">
    <property type="entry name" value="FMN_Rdtase-like_dom"/>
</dbReference>
<gene>
    <name evidence="6" type="ORF">RS81_00248</name>
</gene>
<dbReference type="PANTHER" id="PTHR43408:SF2">
    <property type="entry name" value="FMN REDUCTASE (NADPH)"/>
    <property type="match status" value="1"/>
</dbReference>
<keyword evidence="2" id="KW-0288">FMN</keyword>
<dbReference type="NCBIfam" id="TIGR03566">
    <property type="entry name" value="FMN_reduc_MsuE"/>
    <property type="match status" value="1"/>
</dbReference>
<keyword evidence="3 6" id="KW-0560">Oxidoreductase</keyword>
<dbReference type="GO" id="GO:0016491">
    <property type="term" value="F:oxidoreductase activity"/>
    <property type="evidence" value="ECO:0007669"/>
    <property type="project" value="UniProtKB-KW"/>
</dbReference>
<proteinExistence type="predicted"/>
<evidence type="ECO:0000256" key="3">
    <source>
        <dbReference type="ARBA" id="ARBA00023002"/>
    </source>
</evidence>
<evidence type="ECO:0000313" key="6">
    <source>
        <dbReference type="EMBL" id="KJL45319.1"/>
    </source>
</evidence>
<dbReference type="PANTHER" id="PTHR43408">
    <property type="entry name" value="FMN REDUCTASE (NADPH)"/>
    <property type="match status" value="1"/>
</dbReference>
<accession>A0A0M2HFA5</accession>
<dbReference type="InterPro" id="IPR019912">
    <property type="entry name" value="FMN_Rdtase_MsuE-like"/>
</dbReference>
<organism evidence="6 7">
    <name type="scientific">Microbacterium terrae</name>
    <dbReference type="NCBI Taxonomy" id="69369"/>
    <lineage>
        <taxon>Bacteria</taxon>
        <taxon>Bacillati</taxon>
        <taxon>Actinomycetota</taxon>
        <taxon>Actinomycetes</taxon>
        <taxon>Micrococcales</taxon>
        <taxon>Microbacteriaceae</taxon>
        <taxon>Microbacterium</taxon>
    </lineage>
</organism>
<evidence type="ECO:0000256" key="4">
    <source>
        <dbReference type="SAM" id="MobiDB-lite"/>
    </source>
</evidence>